<protein>
    <recommendedName>
        <fullName evidence="4">TATA-box binding protein</fullName>
    </recommendedName>
</protein>
<keyword evidence="3" id="KW-1185">Reference proteome</keyword>
<proteinExistence type="predicted"/>
<dbReference type="Proteomes" id="UP000619534">
    <property type="component" value="Unassembled WGS sequence"/>
</dbReference>
<sequence length="239" mass="27147">MRRLLIILVVALVLSTDLETFAGVKNTEELPLYAITAHLQTQGIEVDGWEVMAKESFPSQHLQELKTQIKKELPEAKWQQTSDRNSIKYTMTNPQKKEGIIEKFIVIVPREKSNHIELIYKITGTSWGEVSEHYLTNYFFVKKGRIFTENVAIFSCAKAEFNGIIDDVLVYQKLRQALDIKTIESINETDFTSISGYTPEWEQTIPLPEGAMNVQFAVRKGLGAKTSITIGTPIITSEY</sequence>
<feature type="chain" id="PRO_5046849121" description="TATA-box binding protein" evidence="1">
    <location>
        <begin position="23"/>
        <end position="239"/>
    </location>
</feature>
<dbReference type="Gene3D" id="3.30.360.40">
    <property type="entry name" value="YwmB-like"/>
    <property type="match status" value="1"/>
</dbReference>
<name>A0ABQ1NVU0_9BACI</name>
<gene>
    <name evidence="2" type="primary">ywmB</name>
    <name evidence="2" type="ORF">GCM10007216_15730</name>
</gene>
<dbReference type="Gene3D" id="3.30.2030.10">
    <property type="entry name" value="YwmB-like"/>
    <property type="match status" value="1"/>
</dbReference>
<dbReference type="InterPro" id="IPR036209">
    <property type="entry name" value="YwmB-like_sf"/>
</dbReference>
<evidence type="ECO:0000313" key="2">
    <source>
        <dbReference type="EMBL" id="GGC85840.1"/>
    </source>
</evidence>
<dbReference type="SUPFAM" id="SSF143842">
    <property type="entry name" value="YwmB-like"/>
    <property type="match status" value="1"/>
</dbReference>
<evidence type="ECO:0008006" key="4">
    <source>
        <dbReference type="Google" id="ProtNLM"/>
    </source>
</evidence>
<dbReference type="EMBL" id="BMCJ01000002">
    <property type="protein sequence ID" value="GGC85840.1"/>
    <property type="molecule type" value="Genomic_DNA"/>
</dbReference>
<reference evidence="3" key="1">
    <citation type="journal article" date="2019" name="Int. J. Syst. Evol. Microbiol.">
        <title>The Global Catalogue of Microorganisms (GCM) 10K type strain sequencing project: providing services to taxonomists for standard genome sequencing and annotation.</title>
        <authorList>
            <consortium name="The Broad Institute Genomics Platform"/>
            <consortium name="The Broad Institute Genome Sequencing Center for Infectious Disease"/>
            <person name="Wu L."/>
            <person name="Ma J."/>
        </authorList>
    </citation>
    <scope>NUCLEOTIDE SEQUENCE [LARGE SCALE GENOMIC DNA]</scope>
    <source>
        <strain evidence="3">CCM 7282</strain>
    </source>
</reference>
<organism evidence="2 3">
    <name type="scientific">Thalassobacillus devorans</name>
    <dbReference type="NCBI Taxonomy" id="279813"/>
    <lineage>
        <taxon>Bacteria</taxon>
        <taxon>Bacillati</taxon>
        <taxon>Bacillota</taxon>
        <taxon>Bacilli</taxon>
        <taxon>Bacillales</taxon>
        <taxon>Bacillaceae</taxon>
        <taxon>Thalassobacillus</taxon>
    </lineage>
</organism>
<evidence type="ECO:0000313" key="3">
    <source>
        <dbReference type="Proteomes" id="UP000619534"/>
    </source>
</evidence>
<keyword evidence="1" id="KW-0732">Signal</keyword>
<evidence type="ECO:0000256" key="1">
    <source>
        <dbReference type="SAM" id="SignalP"/>
    </source>
</evidence>
<dbReference type="Pfam" id="PF08680">
    <property type="entry name" value="DUF1779"/>
    <property type="match status" value="1"/>
</dbReference>
<feature type="signal peptide" evidence="1">
    <location>
        <begin position="1"/>
        <end position="22"/>
    </location>
</feature>
<dbReference type="RefSeq" id="WP_062442386.1">
    <property type="nucleotide sequence ID" value="NZ_BMCJ01000002.1"/>
</dbReference>
<dbReference type="InterPro" id="IPR014794">
    <property type="entry name" value="DUF1779"/>
</dbReference>
<comment type="caution">
    <text evidence="2">The sequence shown here is derived from an EMBL/GenBank/DDBJ whole genome shotgun (WGS) entry which is preliminary data.</text>
</comment>
<accession>A0ABQ1NVU0</accession>